<dbReference type="Pfam" id="PF13843">
    <property type="entry name" value="DDE_Tnp_1_7"/>
    <property type="match status" value="1"/>
</dbReference>
<dbReference type="Ensembl" id="ENSGMOT00000056031.1">
    <property type="protein sequence ID" value="ENSGMOP00000056314.1"/>
    <property type="gene ID" value="ENSGMOG00000030161.1"/>
</dbReference>
<dbReference type="PANTHER" id="PTHR47272">
    <property type="entry name" value="DDE_TNP_1_7 DOMAIN-CONTAINING PROTEIN"/>
    <property type="match status" value="1"/>
</dbReference>
<feature type="region of interest" description="Disordered" evidence="1">
    <location>
        <begin position="705"/>
        <end position="729"/>
    </location>
</feature>
<name>A0A8C5C633_GADMO</name>
<feature type="compositionally biased region" description="Acidic residues" evidence="1">
    <location>
        <begin position="226"/>
        <end position="241"/>
    </location>
</feature>
<reference evidence="3" key="2">
    <citation type="submission" date="2025-09" db="UniProtKB">
        <authorList>
            <consortium name="Ensembl"/>
        </authorList>
    </citation>
    <scope>IDENTIFICATION</scope>
</reference>
<reference evidence="3" key="1">
    <citation type="submission" date="2025-08" db="UniProtKB">
        <authorList>
            <consortium name="Ensembl"/>
        </authorList>
    </citation>
    <scope>IDENTIFICATION</scope>
</reference>
<dbReference type="OMA" id="QNHKQIC"/>
<feature type="compositionally biased region" description="Low complexity" evidence="1">
    <location>
        <begin position="265"/>
        <end position="279"/>
    </location>
</feature>
<accession>A0A8C5C633</accession>
<sequence length="781" mass="89626">MYSNSLYPTITRPTRITTHSATLIDNIFTNVWDRKVHSGLVINDTSDHLPVFATIQSCTRIKKDTTTVKITRHKTQNAINSFKEDLLRQDWNKVYVKGANEANESFLEIVAELYEKNCPLVKKIVKPKYAEKPWITKGILKACKKKNSLYKEFLRKRTTEAEQKYKTYKNKLTKIMRHSKMDHNSNLLEDNKNNINPLTACSTMDAKSFYGARQRTLLALVPEHPEDSDADLSDNDDLIEDPDYHPTPAEVAGDSPFESLEEEAPSTSSSTTQPSPSGPNKGKEIIIWKHEDIEGFEAPVSRFESPEAVQTPFQYFKRLFTDEMIKHIGHHTNLYSAQELGDPIKTSPEEIQDFLAILLFMGVFTFPSLEDYWRYESRFDVIADIMPKKRFQLLRRYIHFNDNHQWNQSPDRFYKIRPLFNMLREQCLLIPSTYKHSVDEVMVAYKGTRAGSLCQYIANKPDKWGFKMFCRASSSGIIHDLLMYQGASTFFNVVLSEQEQTLLLGAKVVTTLCKTIAQPRLSVVFCDNYFTSFNLVRDLHTLLGVKCIGTVRPNRIGGAPLMTDKELMKRGRGACDYMSADGVVADKWFDNKCVNLLSNACGIMPFSTVKRWSKESKAKIAVPCPSLIPAYNEHMGGIDLSDMLVHLYKTPAKSRRWYFPLFGYILDLCIANSWLVYKRDCGLLNEKPLCLKRFRLAVAHSLIKVNNSPPPENQKYTPRPSRPKPQPDVRYDNMGHWPLHSDKRGRCNLCPKGVSRWKCQKCNVFLCLSANQECFAAYHQK</sequence>
<dbReference type="CDD" id="cd19757">
    <property type="entry name" value="Bbox1"/>
    <property type="match status" value="1"/>
</dbReference>
<evidence type="ECO:0000313" key="3">
    <source>
        <dbReference type="Ensembl" id="ENSGMOP00000056314.1"/>
    </source>
</evidence>
<keyword evidence="4" id="KW-1185">Reference proteome</keyword>
<dbReference type="GeneTree" id="ENSGT00940000165893"/>
<evidence type="ECO:0000259" key="2">
    <source>
        <dbReference type="Pfam" id="PF13843"/>
    </source>
</evidence>
<dbReference type="Proteomes" id="UP000694546">
    <property type="component" value="Chromosome 7"/>
</dbReference>
<protein>
    <recommendedName>
        <fullName evidence="2">PiggyBac transposable element-derived protein domain-containing protein</fullName>
    </recommendedName>
</protein>
<evidence type="ECO:0000256" key="1">
    <source>
        <dbReference type="SAM" id="MobiDB-lite"/>
    </source>
</evidence>
<dbReference type="AlphaFoldDB" id="A0A8C5C633"/>
<dbReference type="PANTHER" id="PTHR47272:SF1">
    <property type="entry name" value="PIGGYBAC TRANSPOSABLE ELEMENT-DERIVED PROTEIN 3-LIKE"/>
    <property type="match status" value="1"/>
</dbReference>
<dbReference type="InterPro" id="IPR029526">
    <property type="entry name" value="PGBD"/>
</dbReference>
<proteinExistence type="predicted"/>
<organism evidence="3 4">
    <name type="scientific">Gadus morhua</name>
    <name type="common">Atlantic cod</name>
    <dbReference type="NCBI Taxonomy" id="8049"/>
    <lineage>
        <taxon>Eukaryota</taxon>
        <taxon>Metazoa</taxon>
        <taxon>Chordata</taxon>
        <taxon>Craniata</taxon>
        <taxon>Vertebrata</taxon>
        <taxon>Euteleostomi</taxon>
        <taxon>Actinopterygii</taxon>
        <taxon>Neopterygii</taxon>
        <taxon>Teleostei</taxon>
        <taxon>Neoteleostei</taxon>
        <taxon>Acanthomorphata</taxon>
        <taxon>Zeiogadaria</taxon>
        <taxon>Gadariae</taxon>
        <taxon>Gadiformes</taxon>
        <taxon>Gadoidei</taxon>
        <taxon>Gadidae</taxon>
        <taxon>Gadus</taxon>
    </lineage>
</organism>
<feature type="domain" description="PiggyBac transposable element-derived protein" evidence="2">
    <location>
        <begin position="311"/>
        <end position="674"/>
    </location>
</feature>
<evidence type="ECO:0000313" key="4">
    <source>
        <dbReference type="Proteomes" id="UP000694546"/>
    </source>
</evidence>
<feature type="region of interest" description="Disordered" evidence="1">
    <location>
        <begin position="222"/>
        <end position="282"/>
    </location>
</feature>